<dbReference type="Proteomes" id="UP000679307">
    <property type="component" value="Chromosome"/>
</dbReference>
<evidence type="ECO:0008006" key="3">
    <source>
        <dbReference type="Google" id="ProtNLM"/>
    </source>
</evidence>
<accession>A0ABX8EQV1</accession>
<evidence type="ECO:0000313" key="1">
    <source>
        <dbReference type="EMBL" id="QVT81818.1"/>
    </source>
</evidence>
<keyword evidence="2" id="KW-1185">Reference proteome</keyword>
<gene>
    <name evidence="1" type="ORF">ENKNEFLB_04236</name>
</gene>
<reference evidence="1 2" key="1">
    <citation type="submission" date="2021-05" db="EMBL/GenBank/DDBJ databases">
        <title>Complete genome of Nocardioides aquaticus KCTC 9944T isolated from meromictic and hypersaline Ekho Lake, Antarctica.</title>
        <authorList>
            <person name="Hwang K."/>
            <person name="Kim K.M."/>
            <person name="Choe H."/>
        </authorList>
    </citation>
    <scope>NUCLEOTIDE SEQUENCE [LARGE SCALE GENOMIC DNA]</scope>
    <source>
        <strain evidence="1 2">KCTC 9944</strain>
    </source>
</reference>
<evidence type="ECO:0000313" key="2">
    <source>
        <dbReference type="Proteomes" id="UP000679307"/>
    </source>
</evidence>
<proteinExistence type="predicted"/>
<sequence>MKAVRVVFDGRVTGGRLRDEVDGSTDTARWVLVSDVPRLPHVSLVDEALLRLR</sequence>
<organism evidence="1 2">
    <name type="scientific">Nocardioides aquaticus</name>
    <dbReference type="NCBI Taxonomy" id="160826"/>
    <lineage>
        <taxon>Bacteria</taxon>
        <taxon>Bacillati</taxon>
        <taxon>Actinomycetota</taxon>
        <taxon>Actinomycetes</taxon>
        <taxon>Propionibacteriales</taxon>
        <taxon>Nocardioidaceae</taxon>
        <taxon>Nocardioides</taxon>
    </lineage>
</organism>
<dbReference type="EMBL" id="CP075371">
    <property type="protein sequence ID" value="QVT81818.1"/>
    <property type="molecule type" value="Genomic_DNA"/>
</dbReference>
<protein>
    <recommendedName>
        <fullName evidence="3">NUDIX hydrolase</fullName>
    </recommendedName>
</protein>
<name>A0ABX8EQV1_9ACTN</name>